<feature type="transmembrane region" description="Helical" evidence="1">
    <location>
        <begin position="281"/>
        <end position="299"/>
    </location>
</feature>
<dbReference type="Proteomes" id="UP001197626">
    <property type="component" value="Chromosome"/>
</dbReference>
<accession>A0ABY3PEZ2</accession>
<name>A0ABY3PEZ2_9STAP</name>
<reference evidence="2 3" key="1">
    <citation type="journal article" date="2022" name="Pathogens">
        <title>Staphylococcus ratti sp. nov. Isolated from a Lab Rat.</title>
        <authorList>
            <person name="Kovarovic V."/>
            <person name="Sedlacek I."/>
            <person name="Petras P."/>
            <person name="Kralova S."/>
            <person name="Maslanova I."/>
            <person name="Svec P."/>
            <person name="Neumann-Schaal M."/>
            <person name="Botka T."/>
            <person name="Gelbicova T."/>
            <person name="Stankova E."/>
            <person name="Doskar J."/>
            <person name="Pantucek R."/>
        </authorList>
    </citation>
    <scope>NUCLEOTIDE SEQUENCE [LARGE SCALE GENOMIC DNA]</scope>
    <source>
        <strain evidence="2 3">CCM 9025</strain>
    </source>
</reference>
<dbReference type="NCBIfam" id="NF047570">
    <property type="entry name" value="ABC_perm_EcsB"/>
    <property type="match status" value="1"/>
</dbReference>
<gene>
    <name evidence="2" type="ORF">LN051_04375</name>
</gene>
<feature type="transmembrane region" description="Helical" evidence="1">
    <location>
        <begin position="187"/>
        <end position="203"/>
    </location>
</feature>
<feature type="transmembrane region" description="Helical" evidence="1">
    <location>
        <begin position="132"/>
        <end position="152"/>
    </location>
</feature>
<dbReference type="EMBL" id="CP086654">
    <property type="protein sequence ID" value="UEX90867.1"/>
    <property type="molecule type" value="Genomic_DNA"/>
</dbReference>
<dbReference type="InterPro" id="IPR010288">
    <property type="entry name" value="EcsB_ABC"/>
</dbReference>
<protein>
    <submittedName>
        <fullName evidence="2">ABC transporter permease</fullName>
    </submittedName>
</protein>
<keyword evidence="1" id="KW-1133">Transmembrane helix</keyword>
<dbReference type="PIRSF" id="PIRSF037259">
    <property type="entry name" value="EcsB_ABC"/>
    <property type="match status" value="1"/>
</dbReference>
<evidence type="ECO:0000313" key="2">
    <source>
        <dbReference type="EMBL" id="UEX90867.1"/>
    </source>
</evidence>
<dbReference type="Pfam" id="PF05975">
    <property type="entry name" value="EcsB"/>
    <property type="match status" value="1"/>
</dbReference>
<evidence type="ECO:0000313" key="3">
    <source>
        <dbReference type="Proteomes" id="UP001197626"/>
    </source>
</evidence>
<evidence type="ECO:0000256" key="1">
    <source>
        <dbReference type="SAM" id="Phobius"/>
    </source>
</evidence>
<sequence>MNSAKKLYQTRRQNDLKEKRYYNKFIFNGHFSVFLVILLGAFILGYGEWLRSIPKGINYTLIVSVVLAVTSLFPLKTLLQDADQLFLLPYEKQMRHYIQQSIYVSYIMRIPLQMIVLIVAYPLMNALHPNELVTYIVLAILAIILPYMGLVLRWQWFLCGLENVTINLVLFIFSLSAYYVWLDAHSYMAFGSIVSILVLIYLLKSYNKKRHFPWHFMIEQAKQHRSNYYKFVNMFTDVKGLEAPAARRKYLDVFLRKPKQFNQNAMYLYLFKRNFMRGKDAFHLTIRLFVIIALLMVWLHQPIVSAVIGALGMYIIILQMSQFYTQEAYGLWPQVWPVSDLLVIKGYEKFLYHTVVIVGLLLSLIYIVVNPQSFYFIALFFIVGILTVKSTIKKLKYQETLLRD</sequence>
<feature type="transmembrane region" description="Helical" evidence="1">
    <location>
        <begin position="56"/>
        <end position="79"/>
    </location>
</feature>
<dbReference type="RefSeq" id="WP_229293347.1">
    <property type="nucleotide sequence ID" value="NZ_CP086654.1"/>
</dbReference>
<keyword evidence="1" id="KW-0812">Transmembrane</keyword>
<feature type="transmembrane region" description="Helical" evidence="1">
    <location>
        <begin position="374"/>
        <end position="392"/>
    </location>
</feature>
<feature type="transmembrane region" description="Helical" evidence="1">
    <location>
        <begin position="350"/>
        <end position="368"/>
    </location>
</feature>
<proteinExistence type="predicted"/>
<feature type="transmembrane region" description="Helical" evidence="1">
    <location>
        <begin position="100"/>
        <end position="120"/>
    </location>
</feature>
<keyword evidence="1" id="KW-0472">Membrane</keyword>
<keyword evidence="3" id="KW-1185">Reference proteome</keyword>
<organism evidence="2 3">
    <name type="scientific">Staphylococcus ratti</name>
    <dbReference type="NCBI Taxonomy" id="2892440"/>
    <lineage>
        <taxon>Bacteria</taxon>
        <taxon>Bacillati</taxon>
        <taxon>Bacillota</taxon>
        <taxon>Bacilli</taxon>
        <taxon>Bacillales</taxon>
        <taxon>Staphylococcaceae</taxon>
        <taxon>Staphylococcus</taxon>
    </lineage>
</organism>
<feature type="transmembrane region" description="Helical" evidence="1">
    <location>
        <begin position="305"/>
        <end position="324"/>
    </location>
</feature>
<feature type="transmembrane region" description="Helical" evidence="1">
    <location>
        <begin position="164"/>
        <end position="181"/>
    </location>
</feature>
<feature type="transmembrane region" description="Helical" evidence="1">
    <location>
        <begin position="21"/>
        <end position="44"/>
    </location>
</feature>